<dbReference type="SUPFAM" id="SSF46955">
    <property type="entry name" value="Putative DNA-binding domain"/>
    <property type="match status" value="1"/>
</dbReference>
<dbReference type="PANTHER" id="PTHR30204">
    <property type="entry name" value="REDOX-CYCLING DRUG-SENSING TRANSCRIPTIONAL ACTIVATOR SOXR"/>
    <property type="match status" value="1"/>
</dbReference>
<comment type="caution">
    <text evidence="3">The sequence shown here is derived from an EMBL/GenBank/DDBJ whole genome shotgun (WGS) entry which is preliminary data.</text>
</comment>
<organism evidence="3 4">
    <name type="scientific">Paractinoplanes rishiriensis</name>
    <dbReference type="NCBI Taxonomy" id="1050105"/>
    <lineage>
        <taxon>Bacteria</taxon>
        <taxon>Bacillati</taxon>
        <taxon>Actinomycetota</taxon>
        <taxon>Actinomycetes</taxon>
        <taxon>Micromonosporales</taxon>
        <taxon>Micromonosporaceae</taxon>
        <taxon>Paractinoplanes</taxon>
    </lineage>
</organism>
<sequence>MRVGELSRRSGVPIPTIKYYLREGLLAPGVATAANQADYTEEHVRRLKLIRALIDVGRVSVAGAREVIDALSADGRDPLDLLGEAQYAIAPRHRPGRESPEWPAARERVVALVEARGWLVHPDSDVIDLVADALSAGDRLGVAEFFHNLEGYADAAVQVAAMEVRSVLARPDPAAQMELVVLGTVLGEALFSALRMLAHQHESARQLGFSPPTPADHGVNPAP</sequence>
<dbReference type="PROSITE" id="PS50937">
    <property type="entry name" value="HTH_MERR_2"/>
    <property type="match status" value="1"/>
</dbReference>
<dbReference type="Gene3D" id="1.10.1660.10">
    <property type="match status" value="1"/>
</dbReference>
<evidence type="ECO:0000259" key="2">
    <source>
        <dbReference type="PROSITE" id="PS50937"/>
    </source>
</evidence>
<dbReference type="SMART" id="SM00422">
    <property type="entry name" value="HTH_MERR"/>
    <property type="match status" value="1"/>
</dbReference>
<dbReference type="GO" id="GO:0003677">
    <property type="term" value="F:DNA binding"/>
    <property type="evidence" value="ECO:0007669"/>
    <property type="project" value="UniProtKB-KW"/>
</dbReference>
<evidence type="ECO:0000313" key="3">
    <source>
        <dbReference type="EMBL" id="GIE92822.1"/>
    </source>
</evidence>
<protein>
    <submittedName>
        <fullName evidence="3">MerR family transcriptional regulator</fullName>
    </submittedName>
</protein>
<proteinExistence type="predicted"/>
<dbReference type="CDD" id="cd04780">
    <property type="entry name" value="HTH_MerR-like_sg5"/>
    <property type="match status" value="1"/>
</dbReference>
<keyword evidence="4" id="KW-1185">Reference proteome</keyword>
<accession>A0A919JT15</accession>
<feature type="domain" description="HTH merR-type" evidence="2">
    <location>
        <begin position="1"/>
        <end position="70"/>
    </location>
</feature>
<dbReference type="EMBL" id="BOMV01000001">
    <property type="protein sequence ID" value="GIE92822.1"/>
    <property type="molecule type" value="Genomic_DNA"/>
</dbReference>
<dbReference type="InterPro" id="IPR000551">
    <property type="entry name" value="MerR-type_HTH_dom"/>
</dbReference>
<dbReference type="PANTHER" id="PTHR30204:SF98">
    <property type="entry name" value="HTH-TYPE TRANSCRIPTIONAL REGULATOR ADHR"/>
    <property type="match status" value="1"/>
</dbReference>
<dbReference type="GO" id="GO:0003700">
    <property type="term" value="F:DNA-binding transcription factor activity"/>
    <property type="evidence" value="ECO:0007669"/>
    <property type="project" value="InterPro"/>
</dbReference>
<evidence type="ECO:0000313" key="4">
    <source>
        <dbReference type="Proteomes" id="UP000636960"/>
    </source>
</evidence>
<gene>
    <name evidence="3" type="ORF">Ari01nite_02870</name>
</gene>
<name>A0A919JT15_9ACTN</name>
<dbReference type="InterPro" id="IPR009061">
    <property type="entry name" value="DNA-bd_dom_put_sf"/>
</dbReference>
<dbReference type="AlphaFoldDB" id="A0A919JT15"/>
<keyword evidence="1" id="KW-0238">DNA-binding</keyword>
<dbReference type="Pfam" id="PF13411">
    <property type="entry name" value="MerR_1"/>
    <property type="match status" value="1"/>
</dbReference>
<evidence type="ECO:0000256" key="1">
    <source>
        <dbReference type="ARBA" id="ARBA00023125"/>
    </source>
</evidence>
<dbReference type="Proteomes" id="UP000636960">
    <property type="component" value="Unassembled WGS sequence"/>
</dbReference>
<dbReference type="PRINTS" id="PR00040">
    <property type="entry name" value="HTHMERR"/>
</dbReference>
<reference evidence="3" key="1">
    <citation type="submission" date="2021-01" db="EMBL/GenBank/DDBJ databases">
        <title>Whole genome shotgun sequence of Actinoplanes rishiriensis NBRC 108556.</title>
        <authorList>
            <person name="Komaki H."/>
            <person name="Tamura T."/>
        </authorList>
    </citation>
    <scope>NUCLEOTIDE SEQUENCE</scope>
    <source>
        <strain evidence="3">NBRC 108556</strain>
    </source>
</reference>
<dbReference type="InterPro" id="IPR047057">
    <property type="entry name" value="MerR_fam"/>
</dbReference>